<dbReference type="InterPro" id="IPR036086">
    <property type="entry name" value="ParB/Sulfiredoxin_sf"/>
</dbReference>
<evidence type="ECO:0000256" key="1">
    <source>
        <dbReference type="ARBA" id="ARBA00006295"/>
    </source>
</evidence>
<dbReference type="SMART" id="SM00470">
    <property type="entry name" value="ParB"/>
    <property type="match status" value="1"/>
</dbReference>
<dbReference type="KEGG" id="bot:CIT37_14470"/>
<dbReference type="GO" id="GO:0003677">
    <property type="term" value="F:DNA binding"/>
    <property type="evidence" value="ECO:0007669"/>
    <property type="project" value="UniProtKB-KW"/>
</dbReference>
<dbReference type="InterPro" id="IPR050336">
    <property type="entry name" value="Chromosome_partition/occlusion"/>
</dbReference>
<dbReference type="Gene3D" id="1.10.10.2830">
    <property type="match status" value="1"/>
</dbReference>
<protein>
    <submittedName>
        <fullName evidence="5">DNA-binding protein</fullName>
    </submittedName>
</protein>
<comment type="similarity">
    <text evidence="1">Belongs to the ParB family.</text>
</comment>
<reference evidence="5 6" key="2">
    <citation type="journal article" date="2017" name="Syst. Appl. Microbiol.">
        <title>Soybeans inoculated with root zone soils of Canadian native legumes harbour diverse and novel Bradyrhizobium spp. that possess agricultural potential.</title>
        <authorList>
            <person name="Bromfield E.S.P."/>
            <person name="Cloutier S."/>
            <person name="Tambong J.T."/>
            <person name="Tran Thi T.V."/>
        </authorList>
    </citation>
    <scope>NUCLEOTIDE SEQUENCE [LARGE SCALE GENOMIC DNA]</scope>
    <source>
        <strain evidence="5 6">OO99</strain>
    </source>
</reference>
<evidence type="ECO:0000259" key="4">
    <source>
        <dbReference type="SMART" id="SM00470"/>
    </source>
</evidence>
<name>A0A2U8P6I1_9BRAD</name>
<dbReference type="GO" id="GO:0007059">
    <property type="term" value="P:chromosome segregation"/>
    <property type="evidence" value="ECO:0007669"/>
    <property type="project" value="TreeGrafter"/>
</dbReference>
<dbReference type="AlphaFoldDB" id="A0A2U8P6I1"/>
<dbReference type="FunFam" id="1.10.10.2830:FF:000001">
    <property type="entry name" value="Chromosome partitioning protein ParB"/>
    <property type="match status" value="1"/>
</dbReference>
<dbReference type="OrthoDB" id="9813122at2"/>
<dbReference type="Proteomes" id="UP000215703">
    <property type="component" value="Chromosome"/>
</dbReference>
<dbReference type="FunFam" id="3.90.1530.30:FF:000002">
    <property type="entry name" value="Chromosome partitioning protein ParB"/>
    <property type="match status" value="1"/>
</dbReference>
<feature type="domain" description="ParB-like N-terminal" evidence="4">
    <location>
        <begin position="29"/>
        <end position="130"/>
    </location>
</feature>
<dbReference type="EMBL" id="CP029425">
    <property type="protein sequence ID" value="AWL93268.1"/>
    <property type="molecule type" value="Genomic_DNA"/>
</dbReference>
<feature type="region of interest" description="Disordered" evidence="3">
    <location>
        <begin position="400"/>
        <end position="453"/>
    </location>
</feature>
<sequence>MSRERLSAPVAEYHPMATTVRKITLSPSRDIPFNRLVLSQSNVRRVKAGVSIEELAEDIARRGLLQGLSVRPVVDQVGAETGVFEIPAGGRRYRALELLVKQKRLAKTAPVPCVVRDSGIAEEDSLAENVQRAPLHPLDQFRAFLALREKGQSEEEIAAAFFVSVNVVKQRLKLASVSPTLLDVYAEDGMTLDQLMAFAVSGDHERQEVVFERLKASHDKQPYVIRRMLTEGAVRASDKRALFIGVDAYTAAGGTVLRDLFQGDDGGWMQDVALVDQMVADKLKAESETIAAEGWKWTEVAPDFAYGHAFGLRQLRGEIVTLTAEEEAARNALQAEFDQLSEKHADADELPDEVDERLSELETALEGLESRPVVFDPAEIVRAGVFVSIGAEGELRVERGYVRPEDEPSAEPEPGLAEEDGEAERAKAASYEGGERNVSVEPGAEQEEDEGLSPISDRLMTELTTHRTLGLRHALGEQPQVAFHAALHALTLKTFYHYGSDSCLELDLKSVSFGAQALGLNDSALAEAIRARHERWAKALPKESADLWDALQAWDGDSQAMLFAHVVSLSVNAVHEPWNRRPRALAHADRLARAVDLDMAAAGWKPTVDNFFGRVTKTRILQAVVEAKGQRAADRIEHLKKGDMAAEAQTLLTDTAWLPEPLRTLGRAIGDEPAVESIVEETPEQPSENKLEDEEERTAHNQRAGEQIMAAE</sequence>
<dbReference type="Gene3D" id="3.90.1530.30">
    <property type="match status" value="1"/>
</dbReference>
<dbReference type="CDD" id="cd16406">
    <property type="entry name" value="ParB_N_like"/>
    <property type="match status" value="1"/>
</dbReference>
<dbReference type="GO" id="GO:0005694">
    <property type="term" value="C:chromosome"/>
    <property type="evidence" value="ECO:0007669"/>
    <property type="project" value="TreeGrafter"/>
</dbReference>
<evidence type="ECO:0000256" key="2">
    <source>
        <dbReference type="SAM" id="Coils"/>
    </source>
</evidence>
<evidence type="ECO:0000313" key="5">
    <source>
        <dbReference type="EMBL" id="AWL93268.1"/>
    </source>
</evidence>
<feature type="region of interest" description="Disordered" evidence="3">
    <location>
        <begin position="672"/>
        <end position="712"/>
    </location>
</feature>
<gene>
    <name evidence="5" type="ORF">CIT37_14470</name>
</gene>
<dbReference type="InterPro" id="IPR003115">
    <property type="entry name" value="ParB_N"/>
</dbReference>
<organism evidence="5 6">
    <name type="scientific">Bradyrhizobium ottawaense</name>
    <dbReference type="NCBI Taxonomy" id="931866"/>
    <lineage>
        <taxon>Bacteria</taxon>
        <taxon>Pseudomonadati</taxon>
        <taxon>Pseudomonadota</taxon>
        <taxon>Alphaproteobacteria</taxon>
        <taxon>Hyphomicrobiales</taxon>
        <taxon>Nitrobacteraceae</taxon>
        <taxon>Bradyrhizobium</taxon>
    </lineage>
</organism>
<reference evidence="5 6" key="1">
    <citation type="journal article" date="2014" name="Int. J. Syst. Evol. Microbiol.">
        <title>Bradyrhizobium ottawaense sp. nov., a symbiotic nitrogen fixing bacterium from root nodules of soybeans in Canada.</title>
        <authorList>
            <person name="Yu X."/>
            <person name="Cloutier S."/>
            <person name="Tambong J.T."/>
            <person name="Bromfield E.S."/>
        </authorList>
    </citation>
    <scope>NUCLEOTIDE SEQUENCE [LARGE SCALE GENOMIC DNA]</scope>
    <source>
        <strain evidence="5 6">OO99</strain>
    </source>
</reference>
<keyword evidence="5" id="KW-0238">DNA-binding</keyword>
<dbReference type="PANTHER" id="PTHR33375">
    <property type="entry name" value="CHROMOSOME-PARTITIONING PROTEIN PARB-RELATED"/>
    <property type="match status" value="1"/>
</dbReference>
<proteinExistence type="inferred from homology"/>
<dbReference type="Pfam" id="PF02195">
    <property type="entry name" value="ParB_N"/>
    <property type="match status" value="1"/>
</dbReference>
<evidence type="ECO:0000256" key="3">
    <source>
        <dbReference type="SAM" id="MobiDB-lite"/>
    </source>
</evidence>
<evidence type="ECO:0000313" key="6">
    <source>
        <dbReference type="Proteomes" id="UP000215703"/>
    </source>
</evidence>
<dbReference type="SUPFAM" id="SSF110849">
    <property type="entry name" value="ParB/Sulfiredoxin"/>
    <property type="match status" value="1"/>
</dbReference>
<feature type="coiled-coil region" evidence="2">
    <location>
        <begin position="312"/>
        <end position="350"/>
    </location>
</feature>
<dbReference type="SUPFAM" id="SSF109709">
    <property type="entry name" value="KorB DNA-binding domain-like"/>
    <property type="match status" value="1"/>
</dbReference>
<keyword evidence="2" id="KW-0175">Coiled coil</keyword>
<accession>A0A2U8P6I1</accession>
<dbReference type="PANTHER" id="PTHR33375:SF7">
    <property type="entry name" value="CHROMOSOME 2-PARTITIONING PROTEIN PARB-RELATED"/>
    <property type="match status" value="1"/>
</dbReference>